<dbReference type="GeneID" id="123027713"/>
<evidence type="ECO:0000256" key="2">
    <source>
        <dbReference type="ARBA" id="ARBA00023242"/>
    </source>
</evidence>
<dbReference type="RefSeq" id="XP_044294784.1">
    <property type="nucleotide sequence ID" value="XM_044438849.1"/>
</dbReference>
<dbReference type="CTD" id="83640"/>
<evidence type="ECO:0000313" key="6">
    <source>
        <dbReference type="Proteomes" id="UP000694545"/>
    </source>
</evidence>
<dbReference type="GO" id="GO:0106005">
    <property type="term" value="P:RNA 5'-cap (guanine-N7)-methylation"/>
    <property type="evidence" value="ECO:0007669"/>
    <property type="project" value="InterPro"/>
</dbReference>
<protein>
    <recommendedName>
        <fullName evidence="7">RNMT-activating mini protein</fullName>
    </recommendedName>
</protein>
<dbReference type="PANTHER" id="PTHR48168">
    <property type="entry name" value="RNA GUANINE-7 METHYLTRANSFERASE-ACTIVATING SUBUNIT-LIKE (PSEUDOGENE)-RELATED"/>
    <property type="match status" value="1"/>
</dbReference>
<evidence type="ECO:0000313" key="5">
    <source>
        <dbReference type="Ensembl" id="ENSVKKP00000026804.1"/>
    </source>
</evidence>
<organism evidence="5 6">
    <name type="scientific">Varanus komodoensis</name>
    <name type="common">Komodo dragon</name>
    <dbReference type="NCBI Taxonomy" id="61221"/>
    <lineage>
        <taxon>Eukaryota</taxon>
        <taxon>Metazoa</taxon>
        <taxon>Chordata</taxon>
        <taxon>Craniata</taxon>
        <taxon>Vertebrata</taxon>
        <taxon>Euteleostomi</taxon>
        <taxon>Lepidosauria</taxon>
        <taxon>Squamata</taxon>
        <taxon>Bifurcata</taxon>
        <taxon>Unidentata</taxon>
        <taxon>Episquamata</taxon>
        <taxon>Toxicofera</taxon>
        <taxon>Anguimorpha</taxon>
        <taxon>Paleoanguimorpha</taxon>
        <taxon>Varanoidea</taxon>
        <taxon>Varanidae</taxon>
        <taxon>Varanus</taxon>
    </lineage>
</organism>
<dbReference type="GO" id="GO:0031533">
    <property type="term" value="C:mRNA capping enzyme complex"/>
    <property type="evidence" value="ECO:0007669"/>
    <property type="project" value="InterPro"/>
</dbReference>
<dbReference type="RefSeq" id="XP_044294785.1">
    <property type="nucleotide sequence ID" value="XM_044438850.1"/>
</dbReference>
<dbReference type="OrthoDB" id="5875297at2759"/>
<dbReference type="RefSeq" id="XP_044294781.1">
    <property type="nucleotide sequence ID" value="XM_044438846.1"/>
</dbReference>
<reference evidence="5" key="2">
    <citation type="submission" date="2025-09" db="UniProtKB">
        <authorList>
            <consortium name="Ensembl"/>
        </authorList>
    </citation>
    <scope>IDENTIFICATION</scope>
</reference>
<evidence type="ECO:0000256" key="4">
    <source>
        <dbReference type="SAM" id="MobiDB-lite"/>
    </source>
</evidence>
<dbReference type="OMA" id="PPIIEEW"/>
<comment type="subcellular location">
    <subcellularLocation>
        <location evidence="1">Nucleus</location>
    </subcellularLocation>
</comment>
<comment type="similarity">
    <text evidence="3">Belongs to the RAM family.</text>
</comment>
<evidence type="ECO:0000256" key="3">
    <source>
        <dbReference type="ARBA" id="ARBA00034716"/>
    </source>
</evidence>
<evidence type="ECO:0000256" key="1">
    <source>
        <dbReference type="ARBA" id="ARBA00004123"/>
    </source>
</evidence>
<name>A0A8D2LTE8_VARKO</name>
<dbReference type="Proteomes" id="UP000694545">
    <property type="component" value="Unplaced"/>
</dbReference>
<accession>A0A8D2LTE8</accession>
<feature type="compositionally biased region" description="Polar residues" evidence="4">
    <location>
        <begin position="157"/>
        <end position="167"/>
    </location>
</feature>
<dbReference type="RefSeq" id="XP_044294782.1">
    <property type="nucleotide sequence ID" value="XM_044438847.1"/>
</dbReference>
<gene>
    <name evidence="5" type="primary">RAMAC</name>
</gene>
<reference evidence="5" key="1">
    <citation type="submission" date="2025-08" db="UniProtKB">
        <authorList>
            <consortium name="Ensembl"/>
        </authorList>
    </citation>
    <scope>IDENTIFICATION</scope>
</reference>
<dbReference type="Ensembl" id="ENSVKKT00000027461.1">
    <property type="protein sequence ID" value="ENSVKKP00000026804.1"/>
    <property type="gene ID" value="ENSVKKG00000017476.1"/>
</dbReference>
<evidence type="ECO:0008006" key="7">
    <source>
        <dbReference type="Google" id="ProtNLM"/>
    </source>
</evidence>
<keyword evidence="6" id="KW-1185">Reference proteome</keyword>
<dbReference type="Pfam" id="PF15320">
    <property type="entry name" value="RAM"/>
    <property type="match status" value="2"/>
</dbReference>
<dbReference type="InterPro" id="IPR028271">
    <property type="entry name" value="RAMAC"/>
</dbReference>
<dbReference type="KEGG" id="vko:123027713"/>
<dbReference type="GO" id="GO:0003723">
    <property type="term" value="F:RNA binding"/>
    <property type="evidence" value="ECO:0007669"/>
    <property type="project" value="InterPro"/>
</dbReference>
<feature type="region of interest" description="Disordered" evidence="4">
    <location>
        <begin position="77"/>
        <end position="167"/>
    </location>
</feature>
<proteinExistence type="inferred from homology"/>
<dbReference type="AlphaFoldDB" id="A0A8D2LTE8"/>
<dbReference type="PANTHER" id="PTHR48168:SF1">
    <property type="entry name" value="RNA GUANINE-N7 METHYLTRANSFERASE ACTIVATING SUBUNIT-RELATED"/>
    <property type="match status" value="1"/>
</dbReference>
<sequence length="167" mass="19874">MASTSEILQSYWDMFAHRYTSEDKEYQKYVQRPADPPPILEGWSNSEPTISEILQKYEQMFAHRFTSKDEEYTKYIQRPADPPPVIEGWRNRSAGNQRHRERFRDSRQFTGRGNRYDHQGGSRSSHWQERGWGNTSQHHRHGQPSYFQHGHGPQYGSHFQGSQYGYY</sequence>
<dbReference type="RefSeq" id="XP_044294783.1">
    <property type="nucleotide sequence ID" value="XM_044438848.1"/>
</dbReference>
<keyword evidence="2" id="KW-0539">Nucleus</keyword>